<proteinExistence type="predicted"/>
<protein>
    <recommendedName>
        <fullName evidence="3">AB hydrolase-1 domain-containing protein</fullName>
    </recommendedName>
</protein>
<name>A0A0C3HA89_OIDMZ</name>
<dbReference type="InParanoid" id="A0A0C3HA89"/>
<dbReference type="STRING" id="913774.A0A0C3HA89"/>
<sequence length="192" mass="21798">MVLSEGSTERQSEFFQVPDPNINAVLGDLKFSEVTGLRAESKLSRDEWRARAIDIAKGSATAQSEAAAFREVCKTLSMKEQYKKRALGDKPLSVIRGNSAMEFNRIYEKGVEVGNGTEEQRQAFRRLLDRWEEFDREIKDEQIRLSSNTHLVHVPDCGHNVHLVRPDVVCDEIKWVRDRILSNTSSMASSSL</sequence>
<organism evidence="1 2">
    <name type="scientific">Oidiodendron maius (strain Zn)</name>
    <dbReference type="NCBI Taxonomy" id="913774"/>
    <lineage>
        <taxon>Eukaryota</taxon>
        <taxon>Fungi</taxon>
        <taxon>Dikarya</taxon>
        <taxon>Ascomycota</taxon>
        <taxon>Pezizomycotina</taxon>
        <taxon>Leotiomycetes</taxon>
        <taxon>Leotiomycetes incertae sedis</taxon>
        <taxon>Myxotrichaceae</taxon>
        <taxon>Oidiodendron</taxon>
    </lineage>
</organism>
<reference evidence="2" key="2">
    <citation type="submission" date="2015-01" db="EMBL/GenBank/DDBJ databases">
        <title>Evolutionary Origins and Diversification of the Mycorrhizal Mutualists.</title>
        <authorList>
            <consortium name="DOE Joint Genome Institute"/>
            <consortium name="Mycorrhizal Genomics Consortium"/>
            <person name="Kohler A."/>
            <person name="Kuo A."/>
            <person name="Nagy L.G."/>
            <person name="Floudas D."/>
            <person name="Copeland A."/>
            <person name="Barry K.W."/>
            <person name="Cichocki N."/>
            <person name="Veneault-Fourrey C."/>
            <person name="LaButti K."/>
            <person name="Lindquist E.A."/>
            <person name="Lipzen A."/>
            <person name="Lundell T."/>
            <person name="Morin E."/>
            <person name="Murat C."/>
            <person name="Riley R."/>
            <person name="Ohm R."/>
            <person name="Sun H."/>
            <person name="Tunlid A."/>
            <person name="Henrissat B."/>
            <person name="Grigoriev I.V."/>
            <person name="Hibbett D.S."/>
            <person name="Martin F."/>
        </authorList>
    </citation>
    <scope>NUCLEOTIDE SEQUENCE [LARGE SCALE GENOMIC DNA]</scope>
    <source>
        <strain evidence="2">Zn</strain>
    </source>
</reference>
<accession>A0A0C3HA89</accession>
<dbReference type="EMBL" id="KN832872">
    <property type="protein sequence ID" value="KIN05156.1"/>
    <property type="molecule type" value="Genomic_DNA"/>
</dbReference>
<evidence type="ECO:0008006" key="3">
    <source>
        <dbReference type="Google" id="ProtNLM"/>
    </source>
</evidence>
<dbReference type="HOGENOM" id="CLU_1555989_0_0_1"/>
<evidence type="ECO:0000313" key="2">
    <source>
        <dbReference type="Proteomes" id="UP000054321"/>
    </source>
</evidence>
<dbReference type="OrthoDB" id="294702at2759"/>
<gene>
    <name evidence="1" type="ORF">OIDMADRAFT_17853</name>
</gene>
<evidence type="ECO:0000313" key="1">
    <source>
        <dbReference type="EMBL" id="KIN05156.1"/>
    </source>
</evidence>
<dbReference type="AlphaFoldDB" id="A0A0C3HA89"/>
<dbReference type="Proteomes" id="UP000054321">
    <property type="component" value="Unassembled WGS sequence"/>
</dbReference>
<reference evidence="1 2" key="1">
    <citation type="submission" date="2014-04" db="EMBL/GenBank/DDBJ databases">
        <authorList>
            <consortium name="DOE Joint Genome Institute"/>
            <person name="Kuo A."/>
            <person name="Martino E."/>
            <person name="Perotto S."/>
            <person name="Kohler A."/>
            <person name="Nagy L.G."/>
            <person name="Floudas D."/>
            <person name="Copeland A."/>
            <person name="Barry K.W."/>
            <person name="Cichocki N."/>
            <person name="Veneault-Fourrey C."/>
            <person name="LaButti K."/>
            <person name="Lindquist E.A."/>
            <person name="Lipzen A."/>
            <person name="Lundell T."/>
            <person name="Morin E."/>
            <person name="Murat C."/>
            <person name="Sun H."/>
            <person name="Tunlid A."/>
            <person name="Henrissat B."/>
            <person name="Grigoriev I.V."/>
            <person name="Hibbett D.S."/>
            <person name="Martin F."/>
            <person name="Nordberg H.P."/>
            <person name="Cantor M.N."/>
            <person name="Hua S.X."/>
        </authorList>
    </citation>
    <scope>NUCLEOTIDE SEQUENCE [LARGE SCALE GENOMIC DNA]</scope>
    <source>
        <strain evidence="1 2">Zn</strain>
    </source>
</reference>
<keyword evidence="2" id="KW-1185">Reference proteome</keyword>